<dbReference type="NCBIfam" id="TIGR02666">
    <property type="entry name" value="moaA"/>
    <property type="match status" value="1"/>
</dbReference>
<comment type="catalytic activity">
    <reaction evidence="11 12">
        <text>GTP + AH2 + S-adenosyl-L-methionine = (8S)-3',8-cyclo-7,8-dihydroguanosine 5'-triphosphate + 5'-deoxyadenosine + L-methionine + A + H(+)</text>
        <dbReference type="Rhea" id="RHEA:49576"/>
        <dbReference type="ChEBI" id="CHEBI:13193"/>
        <dbReference type="ChEBI" id="CHEBI:15378"/>
        <dbReference type="ChEBI" id="CHEBI:17319"/>
        <dbReference type="ChEBI" id="CHEBI:17499"/>
        <dbReference type="ChEBI" id="CHEBI:37565"/>
        <dbReference type="ChEBI" id="CHEBI:57844"/>
        <dbReference type="ChEBI" id="CHEBI:59789"/>
        <dbReference type="ChEBI" id="CHEBI:131766"/>
        <dbReference type="EC" id="4.1.99.22"/>
    </reaction>
</comment>
<dbReference type="GO" id="GO:0061799">
    <property type="term" value="F:cyclic pyranopterin monophosphate synthase activity"/>
    <property type="evidence" value="ECO:0007669"/>
    <property type="project" value="TreeGrafter"/>
</dbReference>
<keyword evidence="6 12" id="KW-0408">Iron</keyword>
<evidence type="ECO:0000256" key="3">
    <source>
        <dbReference type="ARBA" id="ARBA00022691"/>
    </source>
</evidence>
<feature type="binding site" evidence="12">
    <location>
        <position position="35"/>
    </location>
    <ligand>
        <name>[4Fe-4S] cluster</name>
        <dbReference type="ChEBI" id="CHEBI:49883"/>
        <label>1</label>
        <note>4Fe-4S-S-AdoMet</note>
    </ligand>
</feature>
<dbReference type="SUPFAM" id="SSF102114">
    <property type="entry name" value="Radical SAM enzymes"/>
    <property type="match status" value="1"/>
</dbReference>
<keyword evidence="5 12" id="KW-0547">Nucleotide-binding</keyword>
<dbReference type="GO" id="GO:0046872">
    <property type="term" value="F:metal ion binding"/>
    <property type="evidence" value="ECO:0007669"/>
    <property type="project" value="UniProtKB-KW"/>
</dbReference>
<dbReference type="InterPro" id="IPR006638">
    <property type="entry name" value="Elp3/MiaA/NifB-like_rSAM"/>
</dbReference>
<feature type="binding site" evidence="12">
    <location>
        <position position="213"/>
    </location>
    <ligand>
        <name>S-adenosyl-L-methionine</name>
        <dbReference type="ChEBI" id="CHEBI:59789"/>
    </ligand>
</feature>
<feature type="binding site" evidence="12">
    <location>
        <position position="117"/>
    </location>
    <ligand>
        <name>GTP</name>
        <dbReference type="ChEBI" id="CHEBI:37565"/>
    </ligand>
</feature>
<dbReference type="HAMAP" id="MF_01225_B">
    <property type="entry name" value="MoaA_B"/>
    <property type="match status" value="1"/>
</dbReference>
<feature type="compositionally biased region" description="Low complexity" evidence="13">
    <location>
        <begin position="1"/>
        <end position="14"/>
    </location>
</feature>
<feature type="domain" description="Radical SAM core" evidence="14">
    <location>
        <begin position="19"/>
        <end position="249"/>
    </location>
</feature>
<keyword evidence="7 12" id="KW-0411">Iron-sulfur</keyword>
<comment type="subunit">
    <text evidence="12">Monomer and homodimer.</text>
</comment>
<dbReference type="InterPro" id="IPR058240">
    <property type="entry name" value="rSAM_sf"/>
</dbReference>
<dbReference type="Pfam" id="PF06463">
    <property type="entry name" value="Mob_synth_C"/>
    <property type="match status" value="1"/>
</dbReference>
<evidence type="ECO:0000256" key="13">
    <source>
        <dbReference type="SAM" id="MobiDB-lite"/>
    </source>
</evidence>
<dbReference type="Gene3D" id="3.20.20.70">
    <property type="entry name" value="Aldolase class I"/>
    <property type="match status" value="1"/>
</dbReference>
<sequence length="357" mass="39253">MPAALAPQAPPTTTSPRDQRGRALRDLRISVTDRCNFRCGYCMPRAAFGRDHVFLPHEALLSFEEITRAAAAALRLGVRKLRLTGGEPLMRRDLERLIAQLAALRTLDGTPPELTLTTNGVLLTRKAQALKDAGLQRLTVSLDALSPDMFQRMSDSQSEVGEVLAGIEAAQRVGLAPLKVNMVVQKGVNDGEILPMARHFRGTGIELRFIEFMDVGQTNRWDMAHMLPSSDVRALIHAQHPLQAVDAPRHSDTAERWAYADGAGHVGFISSVTQAFCGNCTRLRLSTDGRLYTCLFASQGHDLRSLLRDGHTDDATLTRSIAALWQGRTDRYSELRGLDHPGELPDAPRVEMSYIGG</sequence>
<evidence type="ECO:0000313" key="16">
    <source>
        <dbReference type="Proteomes" id="UP000294593"/>
    </source>
</evidence>
<dbReference type="InterPro" id="IPR010505">
    <property type="entry name" value="MoaA_twitch"/>
</dbReference>
<dbReference type="InterPro" id="IPR007197">
    <property type="entry name" value="rSAM"/>
</dbReference>
<keyword evidence="16" id="KW-1185">Reference proteome</keyword>
<proteinExistence type="inferred from homology"/>
<feature type="binding site" evidence="12">
    <location>
        <position position="86"/>
    </location>
    <ligand>
        <name>S-adenosyl-L-methionine</name>
        <dbReference type="ChEBI" id="CHEBI:59789"/>
    </ligand>
</feature>
<feature type="region of interest" description="Disordered" evidence="13">
    <location>
        <begin position="1"/>
        <end position="20"/>
    </location>
</feature>
<comment type="caution">
    <text evidence="15">The sequence shown here is derived from an EMBL/GenBank/DDBJ whole genome shotgun (WGS) entry which is preliminary data.</text>
</comment>
<dbReference type="GO" id="GO:0061798">
    <property type="term" value="F:GTP 3',8'-cyclase activity"/>
    <property type="evidence" value="ECO:0007669"/>
    <property type="project" value="UniProtKB-UniRule"/>
</dbReference>
<dbReference type="GO" id="GO:0051539">
    <property type="term" value="F:4 iron, 4 sulfur cluster binding"/>
    <property type="evidence" value="ECO:0007669"/>
    <property type="project" value="UniProtKB-UniRule"/>
</dbReference>
<evidence type="ECO:0000313" key="15">
    <source>
        <dbReference type="EMBL" id="TDP82277.1"/>
    </source>
</evidence>
<dbReference type="GO" id="GO:1904047">
    <property type="term" value="F:S-adenosyl-L-methionine binding"/>
    <property type="evidence" value="ECO:0007669"/>
    <property type="project" value="UniProtKB-UniRule"/>
</dbReference>
<evidence type="ECO:0000256" key="12">
    <source>
        <dbReference type="HAMAP-Rule" id="MF_01225"/>
    </source>
</evidence>
<feature type="binding site" evidence="12">
    <location>
        <position position="179"/>
    </location>
    <ligand>
        <name>GTP</name>
        <dbReference type="ChEBI" id="CHEBI:37565"/>
    </ligand>
</feature>
<name>A0A4R6R9J3_9BURK</name>
<dbReference type="PANTHER" id="PTHR22960:SF0">
    <property type="entry name" value="MOLYBDENUM COFACTOR BIOSYNTHESIS PROTEIN 1"/>
    <property type="match status" value="1"/>
</dbReference>
<evidence type="ECO:0000256" key="11">
    <source>
        <dbReference type="ARBA" id="ARBA00048697"/>
    </source>
</evidence>
<dbReference type="RefSeq" id="WP_133609631.1">
    <property type="nucleotide sequence ID" value="NZ_SNXW01000006.1"/>
</dbReference>
<dbReference type="CDD" id="cd21117">
    <property type="entry name" value="Twitch_MoaA"/>
    <property type="match status" value="1"/>
</dbReference>
<dbReference type="EMBL" id="SNXW01000006">
    <property type="protein sequence ID" value="TDP82277.1"/>
    <property type="molecule type" value="Genomic_DNA"/>
</dbReference>
<evidence type="ECO:0000256" key="5">
    <source>
        <dbReference type="ARBA" id="ARBA00022741"/>
    </source>
</evidence>
<dbReference type="PROSITE" id="PS51918">
    <property type="entry name" value="RADICAL_SAM"/>
    <property type="match status" value="1"/>
</dbReference>
<dbReference type="InterPro" id="IPR050105">
    <property type="entry name" value="MoCo_biosynth_MoaA/MoaC"/>
</dbReference>
<evidence type="ECO:0000256" key="9">
    <source>
        <dbReference type="ARBA" id="ARBA00023150"/>
    </source>
</evidence>
<comment type="similarity">
    <text evidence="12">Belongs to the radical SAM superfamily. MoaA family.</text>
</comment>
<comment type="pathway">
    <text evidence="12">Cofactor biosynthesis; molybdopterin biosynthesis.</text>
</comment>
<dbReference type="SFLD" id="SFLDS00029">
    <property type="entry name" value="Radical_SAM"/>
    <property type="match status" value="1"/>
</dbReference>
<evidence type="ECO:0000256" key="2">
    <source>
        <dbReference type="ARBA" id="ARBA00022485"/>
    </source>
</evidence>
<dbReference type="SFLD" id="SFLDG01383">
    <property type="entry name" value="cyclic_pyranopterin_phosphate"/>
    <property type="match status" value="1"/>
</dbReference>
<feature type="binding site" evidence="12">
    <location>
        <position position="41"/>
    </location>
    <ligand>
        <name>S-adenosyl-L-methionine</name>
        <dbReference type="ChEBI" id="CHEBI:59789"/>
    </ligand>
</feature>
<feature type="binding site" evidence="12">
    <location>
        <position position="39"/>
    </location>
    <ligand>
        <name>[4Fe-4S] cluster</name>
        <dbReference type="ChEBI" id="CHEBI:49883"/>
        <label>1</label>
        <note>4Fe-4S-S-AdoMet</note>
    </ligand>
</feature>
<dbReference type="OrthoDB" id="9763993at2"/>
<dbReference type="SMART" id="SM00729">
    <property type="entry name" value="Elp3"/>
    <property type="match status" value="1"/>
</dbReference>
<protein>
    <recommendedName>
        <fullName evidence="1 12">GTP 3',8-cyclase</fullName>
        <ecNumber evidence="1 12">4.1.99.22</ecNumber>
    </recommendedName>
    <alternativeName>
        <fullName evidence="12">Molybdenum cofactor biosynthesis protein A</fullName>
    </alternativeName>
</protein>
<keyword evidence="2 12" id="KW-0004">4Fe-4S</keyword>
<feature type="binding site" evidence="12">
    <location>
        <position position="280"/>
    </location>
    <ligand>
        <name>[4Fe-4S] cluster</name>
        <dbReference type="ChEBI" id="CHEBI:49883"/>
        <label>2</label>
        <note>4Fe-4S-substrate</note>
    </ligand>
</feature>
<keyword evidence="9 12" id="KW-0501">Molybdenum cofactor biosynthesis</keyword>
<evidence type="ECO:0000259" key="14">
    <source>
        <dbReference type="PROSITE" id="PS51918"/>
    </source>
</evidence>
<dbReference type="InterPro" id="IPR013483">
    <property type="entry name" value="MoaA"/>
</dbReference>
<dbReference type="InterPro" id="IPR000385">
    <property type="entry name" value="MoaA_NifB_PqqE_Fe-S-bd_CS"/>
</dbReference>
<feature type="binding site" evidence="12">
    <location>
        <position position="277"/>
    </location>
    <ligand>
        <name>[4Fe-4S] cluster</name>
        <dbReference type="ChEBI" id="CHEBI:49883"/>
        <label>2</label>
        <note>4Fe-4S-substrate</note>
    </ligand>
</feature>
<comment type="cofactor">
    <cofactor evidence="12">
        <name>[4Fe-4S] cluster</name>
        <dbReference type="ChEBI" id="CHEBI:49883"/>
    </cofactor>
    <text evidence="12">Binds 2 [4Fe-4S] clusters. Binds 1 [4Fe-4S] cluster coordinated with 3 cysteines and an exchangeable S-adenosyl-L-methionine and 1 [4Fe-4S] cluster coordinated with 3 cysteines and the GTP-derived substrate.</text>
</comment>
<feature type="binding site" evidence="12">
    <location>
        <position position="294"/>
    </location>
    <ligand>
        <name>[4Fe-4S] cluster</name>
        <dbReference type="ChEBI" id="CHEBI:49883"/>
        <label>2</label>
        <note>4Fe-4S-substrate</note>
    </ligand>
</feature>
<feature type="binding site" evidence="12">
    <location>
        <position position="141"/>
    </location>
    <ligand>
        <name>S-adenosyl-L-methionine</name>
        <dbReference type="ChEBI" id="CHEBI:59789"/>
    </ligand>
</feature>
<gene>
    <name evidence="12" type="primary">moaA</name>
    <name evidence="15" type="ORF">EV672_106240</name>
</gene>
<evidence type="ECO:0000256" key="8">
    <source>
        <dbReference type="ARBA" id="ARBA00023134"/>
    </source>
</evidence>
<dbReference type="InterPro" id="IPR013785">
    <property type="entry name" value="Aldolase_TIM"/>
</dbReference>
<dbReference type="PROSITE" id="PS01305">
    <property type="entry name" value="MOAA_NIFB_PQQE"/>
    <property type="match status" value="1"/>
</dbReference>
<reference evidence="15 16" key="1">
    <citation type="submission" date="2019-03" db="EMBL/GenBank/DDBJ databases">
        <title>Genomic Encyclopedia of Type Strains, Phase IV (KMG-IV): sequencing the most valuable type-strain genomes for metagenomic binning, comparative biology and taxonomic classification.</title>
        <authorList>
            <person name="Goeker M."/>
        </authorList>
    </citation>
    <scope>NUCLEOTIDE SEQUENCE [LARGE SCALE GENOMIC DNA]</scope>
    <source>
        <strain evidence="15 16">DSM 11901</strain>
    </source>
</reference>
<dbReference type="AlphaFoldDB" id="A0A4R6R9J3"/>
<dbReference type="Proteomes" id="UP000294593">
    <property type="component" value="Unassembled WGS sequence"/>
</dbReference>
<dbReference type="GO" id="GO:0006777">
    <property type="term" value="P:Mo-molybdopterin cofactor biosynthetic process"/>
    <property type="evidence" value="ECO:0007669"/>
    <property type="project" value="UniProtKB-UniRule"/>
</dbReference>
<dbReference type="GO" id="GO:0005525">
    <property type="term" value="F:GTP binding"/>
    <property type="evidence" value="ECO:0007669"/>
    <property type="project" value="UniProtKB-UniRule"/>
</dbReference>
<comment type="function">
    <text evidence="12">Catalyzes the cyclization of GTP to (8S)-3',8-cyclo-7,8-dihydroguanosine 5'-triphosphate.</text>
</comment>
<evidence type="ECO:0000256" key="6">
    <source>
        <dbReference type="ARBA" id="ARBA00023004"/>
    </source>
</evidence>
<feature type="binding site" evidence="12">
    <location>
        <position position="28"/>
    </location>
    <ligand>
        <name>GTP</name>
        <dbReference type="ChEBI" id="CHEBI:37565"/>
    </ligand>
</feature>
<accession>A0A4R6R9J3</accession>
<evidence type="ECO:0000256" key="1">
    <source>
        <dbReference type="ARBA" id="ARBA00012167"/>
    </source>
</evidence>
<evidence type="ECO:0000256" key="10">
    <source>
        <dbReference type="ARBA" id="ARBA00023239"/>
    </source>
</evidence>
<dbReference type="SFLD" id="SFLDG01386">
    <property type="entry name" value="main_SPASM_domain-containing"/>
    <property type="match status" value="1"/>
</dbReference>
<feature type="binding site" evidence="12">
    <location>
        <begin position="282"/>
        <end position="284"/>
    </location>
    <ligand>
        <name>GTP</name>
        <dbReference type="ChEBI" id="CHEBI:37565"/>
    </ligand>
</feature>
<dbReference type="InterPro" id="IPR040064">
    <property type="entry name" value="MoaA-like"/>
</dbReference>
<dbReference type="CDD" id="cd01335">
    <property type="entry name" value="Radical_SAM"/>
    <property type="match status" value="1"/>
</dbReference>
<dbReference type="UniPathway" id="UPA00344"/>
<dbReference type="PANTHER" id="PTHR22960">
    <property type="entry name" value="MOLYBDOPTERIN COFACTOR SYNTHESIS PROTEIN A"/>
    <property type="match status" value="1"/>
</dbReference>
<keyword evidence="10 12" id="KW-0456">Lyase</keyword>
<dbReference type="SFLD" id="SFLDG01067">
    <property type="entry name" value="SPASM/twitch_domain_containing"/>
    <property type="match status" value="1"/>
</dbReference>
<feature type="binding site" evidence="12">
    <location>
        <position position="42"/>
    </location>
    <ligand>
        <name>[4Fe-4S] cluster</name>
        <dbReference type="ChEBI" id="CHEBI:49883"/>
        <label>1</label>
        <note>4Fe-4S-S-AdoMet</note>
    </ligand>
</feature>
<feature type="binding site" evidence="12">
    <location>
        <position position="82"/>
    </location>
    <ligand>
        <name>GTP</name>
        <dbReference type="ChEBI" id="CHEBI:37565"/>
    </ligand>
</feature>
<evidence type="ECO:0000256" key="4">
    <source>
        <dbReference type="ARBA" id="ARBA00022723"/>
    </source>
</evidence>
<keyword evidence="8 12" id="KW-0342">GTP-binding</keyword>
<dbReference type="EC" id="4.1.99.22" evidence="1 12"/>
<keyword evidence="4 12" id="KW-0479">Metal-binding</keyword>
<dbReference type="Pfam" id="PF04055">
    <property type="entry name" value="Radical_SAM"/>
    <property type="match status" value="1"/>
</dbReference>
<organism evidence="15 16">
    <name type="scientific">Aquabacterium commune</name>
    <dbReference type="NCBI Taxonomy" id="70586"/>
    <lineage>
        <taxon>Bacteria</taxon>
        <taxon>Pseudomonadati</taxon>
        <taxon>Pseudomonadota</taxon>
        <taxon>Betaproteobacteria</taxon>
        <taxon>Burkholderiales</taxon>
        <taxon>Aquabacterium</taxon>
    </lineage>
</organism>
<evidence type="ECO:0000256" key="7">
    <source>
        <dbReference type="ARBA" id="ARBA00023014"/>
    </source>
</evidence>
<keyword evidence="3 12" id="KW-0949">S-adenosyl-L-methionine</keyword>